<organism evidence="8 9">
    <name type="scientific">Candidatus Cetobacterium colombiensis</name>
    <dbReference type="NCBI Taxonomy" id="3073100"/>
    <lineage>
        <taxon>Bacteria</taxon>
        <taxon>Fusobacteriati</taxon>
        <taxon>Fusobacteriota</taxon>
        <taxon>Fusobacteriia</taxon>
        <taxon>Fusobacteriales</taxon>
        <taxon>Fusobacteriaceae</taxon>
        <taxon>Cetobacterium</taxon>
    </lineage>
</organism>
<feature type="domain" description="VTT" evidence="7">
    <location>
        <begin position="70"/>
        <end position="182"/>
    </location>
</feature>
<evidence type="ECO:0000313" key="8">
    <source>
        <dbReference type="EMBL" id="MDX8335373.1"/>
    </source>
</evidence>
<evidence type="ECO:0000256" key="2">
    <source>
        <dbReference type="ARBA" id="ARBA00022475"/>
    </source>
</evidence>
<evidence type="ECO:0000256" key="6">
    <source>
        <dbReference type="RuleBase" id="RU366058"/>
    </source>
</evidence>
<dbReference type="InterPro" id="IPR032816">
    <property type="entry name" value="VTT_dom"/>
</dbReference>
<dbReference type="EMBL" id="JAVIKH010000002">
    <property type="protein sequence ID" value="MDX8335373.1"/>
    <property type="molecule type" value="Genomic_DNA"/>
</dbReference>
<keyword evidence="4 6" id="KW-1133">Transmembrane helix</keyword>
<dbReference type="InterPro" id="IPR015414">
    <property type="entry name" value="TMEM64"/>
</dbReference>
<reference evidence="9" key="1">
    <citation type="submission" date="2023-07" db="EMBL/GenBank/DDBJ databases">
        <authorList>
            <person name="Colorado M.A."/>
            <person name="Villamil L.M."/>
            <person name="Melo J.F."/>
            <person name="Rodriguez J.A."/>
            <person name="Ruiz R.Y."/>
        </authorList>
    </citation>
    <scope>NUCLEOTIDE SEQUENCE [LARGE SCALE GENOMIC DNA]</scope>
    <source>
        <strain evidence="9">C33</strain>
    </source>
</reference>
<evidence type="ECO:0000259" key="7">
    <source>
        <dbReference type="Pfam" id="PF09335"/>
    </source>
</evidence>
<evidence type="ECO:0000313" key="9">
    <source>
        <dbReference type="Proteomes" id="UP001279681"/>
    </source>
</evidence>
<accession>A0ABU4W775</accession>
<evidence type="ECO:0000256" key="4">
    <source>
        <dbReference type="ARBA" id="ARBA00022989"/>
    </source>
</evidence>
<keyword evidence="9" id="KW-1185">Reference proteome</keyword>
<feature type="transmembrane region" description="Helical" evidence="6">
    <location>
        <begin position="77"/>
        <end position="107"/>
    </location>
</feature>
<feature type="transmembrane region" description="Helical" evidence="6">
    <location>
        <begin position="6"/>
        <end position="25"/>
    </location>
</feature>
<sequence>MSQKKNPIKIIIIVAILAAAIFGLAKSGALEYLKDREKLETLIKSLGMWGPVAYIGLYAIVTTTCISVLPLTLAGGLIFGAVMGIIYTAIGACLGLSLAFLIARYIARKPIEDKFGKTEAFKKINEGVKNEGWFILATTRLLPVFPFGIQNYVYGLTPISFVQYSLLSTLFILPGTSVFVLLAGAVASGDMKTAVKMSITASLIFFALTMVTKLIAKKAKKNS</sequence>
<dbReference type="Proteomes" id="UP001279681">
    <property type="component" value="Unassembled WGS sequence"/>
</dbReference>
<feature type="transmembrane region" description="Helical" evidence="6">
    <location>
        <begin position="46"/>
        <end position="71"/>
    </location>
</feature>
<keyword evidence="5 6" id="KW-0472">Membrane</keyword>
<gene>
    <name evidence="8" type="ORF">RFV38_02495</name>
</gene>
<protein>
    <recommendedName>
        <fullName evidence="6">TVP38/TMEM64 family membrane protein</fullName>
    </recommendedName>
</protein>
<name>A0ABU4W775_9FUSO</name>
<dbReference type="PANTHER" id="PTHR12677">
    <property type="entry name" value="GOLGI APPARATUS MEMBRANE PROTEIN TVP38-RELATED"/>
    <property type="match status" value="1"/>
</dbReference>
<evidence type="ECO:0000256" key="3">
    <source>
        <dbReference type="ARBA" id="ARBA00022692"/>
    </source>
</evidence>
<feature type="transmembrane region" description="Helical" evidence="6">
    <location>
        <begin position="164"/>
        <end position="187"/>
    </location>
</feature>
<dbReference type="RefSeq" id="WP_320312777.1">
    <property type="nucleotide sequence ID" value="NZ_JAVIKH010000002.1"/>
</dbReference>
<evidence type="ECO:0000256" key="5">
    <source>
        <dbReference type="ARBA" id="ARBA00023136"/>
    </source>
</evidence>
<feature type="transmembrane region" description="Helical" evidence="6">
    <location>
        <begin position="199"/>
        <end position="216"/>
    </location>
</feature>
<dbReference type="Pfam" id="PF09335">
    <property type="entry name" value="VTT_dom"/>
    <property type="match status" value="1"/>
</dbReference>
<proteinExistence type="inferred from homology"/>
<comment type="subcellular location">
    <subcellularLocation>
        <location evidence="1 6">Cell membrane</location>
        <topology evidence="1 6">Multi-pass membrane protein</topology>
    </subcellularLocation>
</comment>
<keyword evidence="2 6" id="KW-1003">Cell membrane</keyword>
<keyword evidence="3 6" id="KW-0812">Transmembrane</keyword>
<comment type="similarity">
    <text evidence="6">Belongs to the TVP38/TMEM64 family.</text>
</comment>
<comment type="caution">
    <text evidence="8">The sequence shown here is derived from an EMBL/GenBank/DDBJ whole genome shotgun (WGS) entry which is preliminary data.</text>
</comment>
<dbReference type="PANTHER" id="PTHR12677:SF59">
    <property type="entry name" value="GOLGI APPARATUS MEMBRANE PROTEIN TVP38-RELATED"/>
    <property type="match status" value="1"/>
</dbReference>
<evidence type="ECO:0000256" key="1">
    <source>
        <dbReference type="ARBA" id="ARBA00004651"/>
    </source>
</evidence>